<protein>
    <recommendedName>
        <fullName evidence="3">CoA-dependent acyltransferase</fullName>
    </recommendedName>
</protein>
<dbReference type="EMBL" id="KQ085965">
    <property type="protein sequence ID" value="KLO13115.1"/>
    <property type="molecule type" value="Genomic_DNA"/>
</dbReference>
<reference evidence="1 2" key="1">
    <citation type="submission" date="2015-04" db="EMBL/GenBank/DDBJ databases">
        <title>Complete genome sequence of Schizopora paradoxa KUC8140, a cosmopolitan wood degrader in East Asia.</title>
        <authorList>
            <consortium name="DOE Joint Genome Institute"/>
            <person name="Min B."/>
            <person name="Park H."/>
            <person name="Jang Y."/>
            <person name="Kim J.-J."/>
            <person name="Kim K.H."/>
            <person name="Pangilinan J."/>
            <person name="Lipzen A."/>
            <person name="Riley R."/>
            <person name="Grigoriev I.V."/>
            <person name="Spatafora J.W."/>
            <person name="Choi I.-G."/>
        </authorList>
    </citation>
    <scope>NUCLEOTIDE SEQUENCE [LARGE SCALE GENOMIC DNA]</scope>
    <source>
        <strain evidence="1 2">KUC8140</strain>
    </source>
</reference>
<dbReference type="AlphaFoldDB" id="A0A0H2RMD5"/>
<name>A0A0H2RMD5_9AGAM</name>
<dbReference type="PANTHER" id="PTHR42034:SF1">
    <property type="entry name" value="CONDENSATION DOMAIN-CONTAINING PROTEIN"/>
    <property type="match status" value="1"/>
</dbReference>
<accession>A0A0H2RMD5</accession>
<evidence type="ECO:0008006" key="3">
    <source>
        <dbReference type="Google" id="ProtNLM"/>
    </source>
</evidence>
<gene>
    <name evidence="1" type="ORF">SCHPADRAFT_940686</name>
</gene>
<dbReference type="InterPro" id="IPR023213">
    <property type="entry name" value="CAT-like_dom_sf"/>
</dbReference>
<dbReference type="Proteomes" id="UP000053477">
    <property type="component" value="Unassembled WGS sequence"/>
</dbReference>
<dbReference type="PANTHER" id="PTHR42034">
    <property type="entry name" value="CHROMOSOME 7, WHOLE GENOME SHOTGUN SEQUENCE-RELATED"/>
    <property type="match status" value="1"/>
</dbReference>
<dbReference type="Gene3D" id="3.30.559.10">
    <property type="entry name" value="Chloramphenicol acetyltransferase-like domain"/>
    <property type="match status" value="1"/>
</dbReference>
<organism evidence="1 2">
    <name type="scientific">Schizopora paradoxa</name>
    <dbReference type="NCBI Taxonomy" id="27342"/>
    <lineage>
        <taxon>Eukaryota</taxon>
        <taxon>Fungi</taxon>
        <taxon>Dikarya</taxon>
        <taxon>Basidiomycota</taxon>
        <taxon>Agaricomycotina</taxon>
        <taxon>Agaricomycetes</taxon>
        <taxon>Hymenochaetales</taxon>
        <taxon>Schizoporaceae</taxon>
        <taxon>Schizopora</taxon>
    </lineage>
</organism>
<dbReference type="Gene3D" id="3.30.559.30">
    <property type="entry name" value="Nonribosomal peptide synthetase, condensation domain"/>
    <property type="match status" value="1"/>
</dbReference>
<dbReference type="STRING" id="27342.A0A0H2RMD5"/>
<evidence type="ECO:0000313" key="2">
    <source>
        <dbReference type="Proteomes" id="UP000053477"/>
    </source>
</evidence>
<proteinExistence type="predicted"/>
<sequence length="512" mass="57456">MTLEPQWTKKHSVACKDVELFTRPLLGSEVLLDCSNRMLDGFAELNLGFTFRVSSMTPENLIYRTKQSLRMARFHVPSIACAIADDPSSPSRRSWEYRILPKCAGERELNSWIEESLSIRRGTIDTDAFTAEMAGRRLPYVHADGHEQYVHFYLVIEDCPTKSTEGLRAALMVHGSHILIEARSSIRLLDLLFEWIMSSPTEAFSLRWGTEWERLPAGPITATGGPRSDWDTKGLELMQSVGGIFMDPTPPLRVKPTRAEIACSGKVSRYGLSFDEETSAAILQACRAAGCSITHLFDASLALLTVEENEAGNFEDFGEKDLLKAHITLNPTFISQEHFLTPPHDSHSHFIAGLIMLPIRVPYSTIPPPSASRRTRLLEIMRLIKHQYDNYLANKNSPHILSEILTSAPEYPPTSTPFTDSRYVGIMSNIGNTNTFITSLRSNAADGTKLTIEDFALGMRLTHLHLTFHSWTLNGKLAMQVQVSDAWDEEASKEYLTKLRGIVLLVVTPYER</sequence>
<dbReference type="InParanoid" id="A0A0H2RMD5"/>
<keyword evidence="2" id="KW-1185">Reference proteome</keyword>
<dbReference type="OrthoDB" id="2548233at2759"/>
<evidence type="ECO:0000313" key="1">
    <source>
        <dbReference type="EMBL" id="KLO13115.1"/>
    </source>
</evidence>